<name>A0A6P2CXB5_9BACT</name>
<dbReference type="AlphaFoldDB" id="A0A6P2CXB5"/>
<sequence length="88" mass="9332">MLWRDPMGVRMLTGSAGLLLVGAGLYLGGCALLNRVTARSRWGTRATVAQIGLVVVWVAIFCFQAAFVCMVGPGAIQIQNNLLSKPSP</sequence>
<evidence type="ECO:0000313" key="2">
    <source>
        <dbReference type="EMBL" id="VTR93543.1"/>
    </source>
</evidence>
<reference evidence="2 3" key="1">
    <citation type="submission" date="2019-05" db="EMBL/GenBank/DDBJ databases">
        <authorList>
            <consortium name="Science for Life Laboratories"/>
        </authorList>
    </citation>
    <scope>NUCLEOTIDE SEQUENCE [LARGE SCALE GENOMIC DNA]</scope>
    <source>
        <strain evidence="2">Soil9</strain>
    </source>
</reference>
<gene>
    <name evidence="2" type="ORF">SOIL9_41710</name>
</gene>
<dbReference type="KEGG" id="gms:SOIL9_41710"/>
<proteinExistence type="predicted"/>
<organism evidence="2 3">
    <name type="scientific">Gemmata massiliana</name>
    <dbReference type="NCBI Taxonomy" id="1210884"/>
    <lineage>
        <taxon>Bacteria</taxon>
        <taxon>Pseudomonadati</taxon>
        <taxon>Planctomycetota</taxon>
        <taxon>Planctomycetia</taxon>
        <taxon>Gemmatales</taxon>
        <taxon>Gemmataceae</taxon>
        <taxon>Gemmata</taxon>
    </lineage>
</organism>
<evidence type="ECO:0000313" key="3">
    <source>
        <dbReference type="Proteomes" id="UP000464178"/>
    </source>
</evidence>
<dbReference type="Proteomes" id="UP000464178">
    <property type="component" value="Chromosome"/>
</dbReference>
<keyword evidence="1" id="KW-0472">Membrane</keyword>
<dbReference type="EMBL" id="LR593886">
    <property type="protein sequence ID" value="VTR93543.1"/>
    <property type="molecule type" value="Genomic_DNA"/>
</dbReference>
<accession>A0A6P2CXB5</accession>
<protein>
    <submittedName>
        <fullName evidence="2">Uncharacterized protein</fullName>
    </submittedName>
</protein>
<feature type="transmembrane region" description="Helical" evidence="1">
    <location>
        <begin position="12"/>
        <end position="33"/>
    </location>
</feature>
<feature type="transmembrane region" description="Helical" evidence="1">
    <location>
        <begin position="54"/>
        <end position="78"/>
    </location>
</feature>
<keyword evidence="3" id="KW-1185">Reference proteome</keyword>
<keyword evidence="1" id="KW-1133">Transmembrane helix</keyword>
<evidence type="ECO:0000256" key="1">
    <source>
        <dbReference type="SAM" id="Phobius"/>
    </source>
</evidence>
<keyword evidence="1" id="KW-0812">Transmembrane</keyword>